<gene>
    <name evidence="1" type="ORF">FBUS_05919</name>
</gene>
<dbReference type="Gene3D" id="1.25.40.10">
    <property type="entry name" value="Tetratricopeptide repeat domain"/>
    <property type="match status" value="1"/>
</dbReference>
<dbReference type="Proteomes" id="UP000728185">
    <property type="component" value="Unassembled WGS sequence"/>
</dbReference>
<sequence>IHHELARLHAIGRFAPVGGGQQQVNPINKQKSALDSDAGLDALAALHQPENINWDAVLFHEEQAATLQCFDAVESLAQYYLGLPIDGPLARCPIPASPVFSPLEFAYQSNAFPLVSHLTIIYDEIFNLLYYFLLYQIQLDPVEAPIRGLTLASTAATLGDRRAMLYLAELNYTGRGNDPSDPISVKPDWCAAAHWYEEAAKTMDLPERASDDIDQPAGPRSADYDSMTVDWPVYRLHGRLAEMYAKGGHGLKQDCSKACEYFGRRFAYSVNRLTSPKCCLFVTEFGTCIISGLVW</sequence>
<dbReference type="InterPro" id="IPR011990">
    <property type="entry name" value="TPR-like_helical_dom_sf"/>
</dbReference>
<name>A0A8E0VGP1_9TREM</name>
<proteinExistence type="predicted"/>
<dbReference type="OrthoDB" id="6268621at2759"/>
<dbReference type="SUPFAM" id="SSF81901">
    <property type="entry name" value="HCP-like"/>
    <property type="match status" value="1"/>
</dbReference>
<reference evidence="1" key="1">
    <citation type="submission" date="2019-05" db="EMBL/GenBank/DDBJ databases">
        <title>Annotation for the trematode Fasciolopsis buski.</title>
        <authorList>
            <person name="Choi Y.-J."/>
        </authorList>
    </citation>
    <scope>NUCLEOTIDE SEQUENCE</scope>
    <source>
        <strain evidence="1">HT</strain>
        <tissue evidence="1">Whole worm</tissue>
    </source>
</reference>
<dbReference type="AlphaFoldDB" id="A0A8E0VGP1"/>
<protein>
    <submittedName>
        <fullName evidence="1">Uncharacterized protein</fullName>
    </submittedName>
</protein>
<accession>A0A8E0VGP1</accession>
<organism evidence="1 2">
    <name type="scientific">Fasciolopsis buskii</name>
    <dbReference type="NCBI Taxonomy" id="27845"/>
    <lineage>
        <taxon>Eukaryota</taxon>
        <taxon>Metazoa</taxon>
        <taxon>Spiralia</taxon>
        <taxon>Lophotrochozoa</taxon>
        <taxon>Platyhelminthes</taxon>
        <taxon>Trematoda</taxon>
        <taxon>Digenea</taxon>
        <taxon>Plagiorchiida</taxon>
        <taxon>Echinostomata</taxon>
        <taxon>Echinostomatoidea</taxon>
        <taxon>Fasciolidae</taxon>
        <taxon>Fasciolopsis</taxon>
    </lineage>
</organism>
<keyword evidence="2" id="KW-1185">Reference proteome</keyword>
<comment type="caution">
    <text evidence="1">The sequence shown here is derived from an EMBL/GenBank/DDBJ whole genome shotgun (WGS) entry which is preliminary data.</text>
</comment>
<dbReference type="EMBL" id="LUCM01008366">
    <property type="protein sequence ID" value="KAA0188526.1"/>
    <property type="molecule type" value="Genomic_DNA"/>
</dbReference>
<evidence type="ECO:0000313" key="2">
    <source>
        <dbReference type="Proteomes" id="UP000728185"/>
    </source>
</evidence>
<feature type="non-terminal residue" evidence="1">
    <location>
        <position position="1"/>
    </location>
</feature>
<evidence type="ECO:0000313" key="1">
    <source>
        <dbReference type="EMBL" id="KAA0188526.1"/>
    </source>
</evidence>